<keyword evidence="5" id="KW-1185">Reference proteome</keyword>
<evidence type="ECO:0000313" key="4">
    <source>
        <dbReference type="EMBL" id="PRZ14437.1"/>
    </source>
</evidence>
<dbReference type="InterPro" id="IPR000160">
    <property type="entry name" value="GGDEF_dom"/>
</dbReference>
<name>A0ABX5EPF1_9BACL</name>
<keyword evidence="2" id="KW-0051">Antiviral defense</keyword>
<dbReference type="EMBL" id="PVTZ01000006">
    <property type="protein sequence ID" value="PRZ14437.1"/>
    <property type="molecule type" value="Genomic_DNA"/>
</dbReference>
<evidence type="ECO:0000313" key="5">
    <source>
        <dbReference type="Proteomes" id="UP000238836"/>
    </source>
</evidence>
<comment type="caution">
    <text evidence="4">The sequence shown here is derived from an EMBL/GenBank/DDBJ whole genome shotgun (WGS) entry which is preliminary data.</text>
</comment>
<keyword evidence="1" id="KW-0547">Nucleotide-binding</keyword>
<organism evidence="4 5">
    <name type="scientific">Laceyella sediminis</name>
    <dbReference type="NCBI Taxonomy" id="573074"/>
    <lineage>
        <taxon>Bacteria</taxon>
        <taxon>Bacillati</taxon>
        <taxon>Bacillota</taxon>
        <taxon>Bacilli</taxon>
        <taxon>Bacillales</taxon>
        <taxon>Thermoactinomycetaceae</taxon>
        <taxon>Laceyella</taxon>
    </lineage>
</organism>
<dbReference type="InterPro" id="IPR024615">
    <property type="entry name" value="CRISPR-assoc_Cmr2_N"/>
</dbReference>
<dbReference type="Gene3D" id="3.30.70.2220">
    <property type="entry name" value="CRISPR-Cas system, Cmr2 subunit, D1 domain, cysteine cluster"/>
    <property type="match status" value="1"/>
</dbReference>
<dbReference type="Pfam" id="PF12469">
    <property type="entry name" value="Cmr2_N"/>
    <property type="match status" value="1"/>
</dbReference>
<accession>A0ABX5EPF1</accession>
<dbReference type="InterPro" id="IPR038242">
    <property type="entry name" value="Cmr2_N"/>
</dbReference>
<sequence>MSGKYFHFTIGPVQGFVAQSRRTRDLLASSFLLSYLSGHAMAAVMDQGGSIVFPDVHDQFKQIHNPLLQAINQTLQGKELFEGPWIGSLPNRFKASILEGFQPQKVEEAVQRAWIKIADTVWNETISDIAVLGNGTREIWERQVHGWWEMAWVIGDDPTLLNLRKNWRSYIPTIEPGDKCTLMPQLQELSGYVRSRHRQEQDMFWHSFHENQRNALDLRERERLSAIALIKRFYPLYAKKAIGWELPSVAVKFPPTTYLAAFPTILRMLEKSPEQAKKFASIALKSSKNTQTVALADHFPLLQRKAEKDVLLKKFIQLDGNVFFQRWADKVVDAETFAQLKPLYLGLSKEPSPYYAILLMDGDQLGKQLQKNEQKVSKALSQFCKDLNDLVRNHNGVVIYAGGDDVLAMLPVPEALPVAVKLQQKYRQAFREGGEPTLQATSSAAILYAHCKTPLKSVLQEGHHLLDQVAKDHTGRDSLAIGIWKSSGVALTWSAPWKVVCDGNPDQAQTIFDGFKEYTRNGDQTIFSNQFLYKLKTLYEQAPMLTNDPEEHRQKLKRLITADYVRIMDSEKCNEDEINQRIENLMKVCFVAKRKDDNVELTGKFRVAGALVAQFLAQEGEGVVE</sequence>
<dbReference type="InterPro" id="IPR043128">
    <property type="entry name" value="Rev_trsase/Diguanyl_cyclase"/>
</dbReference>
<evidence type="ECO:0000256" key="2">
    <source>
        <dbReference type="ARBA" id="ARBA00023118"/>
    </source>
</evidence>
<dbReference type="RefSeq" id="WP_106342485.1">
    <property type="nucleotide sequence ID" value="NZ_PVTZ01000006.1"/>
</dbReference>
<dbReference type="NCBIfam" id="TIGR02577">
    <property type="entry name" value="cas_TM1794_Cmr2"/>
    <property type="match status" value="1"/>
</dbReference>
<dbReference type="Pfam" id="PF22335">
    <property type="entry name" value="Cas10-Cmr2_palm2"/>
    <property type="match status" value="1"/>
</dbReference>
<gene>
    <name evidence="4" type="ORF">CLV36_106201</name>
</gene>
<dbReference type="InterPro" id="IPR013407">
    <property type="entry name" value="CRISPR-assoc_prot_Cmr2"/>
</dbReference>
<evidence type="ECO:0000256" key="1">
    <source>
        <dbReference type="ARBA" id="ARBA00022741"/>
    </source>
</evidence>
<reference evidence="4 5" key="1">
    <citation type="submission" date="2018-03" db="EMBL/GenBank/DDBJ databases">
        <title>Genomic Encyclopedia of Archaeal and Bacterial Type Strains, Phase II (KMG-II): from individual species to whole genera.</title>
        <authorList>
            <person name="Goeker M."/>
        </authorList>
    </citation>
    <scope>NUCLEOTIDE SEQUENCE [LARGE SCALE GENOMIC DNA]</scope>
    <source>
        <strain evidence="4 5">RHA1</strain>
    </source>
</reference>
<dbReference type="InterPro" id="IPR054767">
    <property type="entry name" value="Cas10-Cmr2_palm2"/>
</dbReference>
<protein>
    <submittedName>
        <fullName evidence="4">CRISPR-associated Cmr2 family protein</fullName>
    </submittedName>
</protein>
<evidence type="ECO:0000259" key="3">
    <source>
        <dbReference type="PROSITE" id="PS50887"/>
    </source>
</evidence>
<dbReference type="Proteomes" id="UP000238836">
    <property type="component" value="Unassembled WGS sequence"/>
</dbReference>
<proteinExistence type="predicted"/>
<dbReference type="PROSITE" id="PS50887">
    <property type="entry name" value="GGDEF"/>
    <property type="match status" value="1"/>
</dbReference>
<dbReference type="Gene3D" id="3.30.70.270">
    <property type="match status" value="1"/>
</dbReference>
<feature type="domain" description="GGDEF" evidence="3">
    <location>
        <begin position="353"/>
        <end position="484"/>
    </location>
</feature>